<dbReference type="GO" id="GO:0005524">
    <property type="term" value="F:ATP binding"/>
    <property type="evidence" value="ECO:0007669"/>
    <property type="project" value="UniProtKB-KW"/>
</dbReference>
<dbReference type="InterPro" id="IPR027417">
    <property type="entry name" value="P-loop_NTPase"/>
</dbReference>
<dbReference type="Pfam" id="PF00664">
    <property type="entry name" value="ABC_membrane"/>
    <property type="match status" value="1"/>
</dbReference>
<dbReference type="InterPro" id="IPR017871">
    <property type="entry name" value="ABC_transporter-like_CS"/>
</dbReference>
<organism evidence="12 13">
    <name type="scientific">Tepidibacillus fermentans</name>
    <dbReference type="NCBI Taxonomy" id="1281767"/>
    <lineage>
        <taxon>Bacteria</taxon>
        <taxon>Bacillati</taxon>
        <taxon>Bacillota</taxon>
        <taxon>Bacilli</taxon>
        <taxon>Bacillales</taxon>
        <taxon>Bacillaceae</taxon>
        <taxon>Tepidibacillus</taxon>
    </lineage>
</organism>
<feature type="transmembrane region" description="Helical" evidence="9">
    <location>
        <begin position="16"/>
        <end position="36"/>
    </location>
</feature>
<dbReference type="FunFam" id="3.40.50.300:FF:000221">
    <property type="entry name" value="Multidrug ABC transporter ATP-binding protein"/>
    <property type="match status" value="1"/>
</dbReference>
<dbReference type="PROSITE" id="PS00211">
    <property type="entry name" value="ABC_TRANSPORTER_1"/>
    <property type="match status" value="1"/>
</dbReference>
<evidence type="ECO:0000256" key="3">
    <source>
        <dbReference type="ARBA" id="ARBA00022475"/>
    </source>
</evidence>
<evidence type="ECO:0000256" key="8">
    <source>
        <dbReference type="ARBA" id="ARBA00023136"/>
    </source>
</evidence>
<dbReference type="CDD" id="cd18541">
    <property type="entry name" value="ABC_6TM_TmrB_like"/>
    <property type="match status" value="1"/>
</dbReference>
<dbReference type="AlphaFoldDB" id="A0A4R3KIE5"/>
<sequence>MKQFLALKDFFYEYRWRYIIGIIWLIAVDSLQLIMPKLLGAFTDALRNGTLSTRQLLLYIASILVIALFMFIFRFLWRMYVMGNARFLEYKLRNDLFSHLQTLSTNYFNHHKTGDLMAHATNDINAVRMAAGPGIVMIFDTIILLGTTIFMMIQTISLKLTIIALLPLPFMAVVTGRFGKIIHHRFRKAQESFSHLTEKVQENFSGIRVVKSFVQEQAELENFTKANQDYVDKNMHLVRIQALFDPIVQFISGISLLIILSYGGILVINHEITLGDFVAFNSYLGLLIWPIMAIGWVINILQRGAASMARLNEIFQTKPEIYDQEGLIQPDLQEIKGDIRIQHLSFAYPNQSNKVLSDINIHIPQGKTLAIIGKTGSGKTTLVNLLVRLYDVEEGMIQIDGHDIKSFPLEVLRQNIGYVPQDNFLFSTSIKENIGFGLDSYTDQEVEKAAEDAQILDNIQDFPMKFETIVGERGVSLSGGQKQRVSIARALIKNPKILILDDSLSAVDTKTEEAILKRLKEVMKERTSIIIAHRISTIKEADEIIVLDEGKIVERGTHEQLLQLKGQYYDLYQKQLLEEMIANE</sequence>
<comment type="caution">
    <text evidence="12">The sequence shown here is derived from an EMBL/GenBank/DDBJ whole genome shotgun (WGS) entry which is preliminary data.</text>
</comment>
<dbReference type="Proteomes" id="UP000295788">
    <property type="component" value="Unassembled WGS sequence"/>
</dbReference>
<dbReference type="RefSeq" id="WP_132768227.1">
    <property type="nucleotide sequence ID" value="NZ_SMAB01000006.1"/>
</dbReference>
<proteinExistence type="predicted"/>
<dbReference type="SUPFAM" id="SSF52540">
    <property type="entry name" value="P-loop containing nucleoside triphosphate hydrolases"/>
    <property type="match status" value="1"/>
</dbReference>
<dbReference type="InterPro" id="IPR003439">
    <property type="entry name" value="ABC_transporter-like_ATP-bd"/>
</dbReference>
<name>A0A4R3KIE5_9BACI</name>
<dbReference type="InterPro" id="IPR039421">
    <property type="entry name" value="Type_1_exporter"/>
</dbReference>
<dbReference type="SMART" id="SM00382">
    <property type="entry name" value="AAA"/>
    <property type="match status" value="1"/>
</dbReference>
<feature type="transmembrane region" description="Helical" evidence="9">
    <location>
        <begin position="243"/>
        <end position="268"/>
    </location>
</feature>
<evidence type="ECO:0000256" key="7">
    <source>
        <dbReference type="ARBA" id="ARBA00022989"/>
    </source>
</evidence>
<keyword evidence="6 12" id="KW-0067">ATP-binding</keyword>
<comment type="subcellular location">
    <subcellularLocation>
        <location evidence="1">Cell membrane</location>
        <topology evidence="1">Multi-pass membrane protein</topology>
    </subcellularLocation>
</comment>
<evidence type="ECO:0000256" key="9">
    <source>
        <dbReference type="SAM" id="Phobius"/>
    </source>
</evidence>
<reference evidence="12 13" key="1">
    <citation type="submission" date="2019-03" db="EMBL/GenBank/DDBJ databases">
        <title>Genomic Encyclopedia of Type Strains, Phase IV (KMG-IV): sequencing the most valuable type-strain genomes for metagenomic binning, comparative biology and taxonomic classification.</title>
        <authorList>
            <person name="Goeker M."/>
        </authorList>
    </citation>
    <scope>NUCLEOTIDE SEQUENCE [LARGE SCALE GENOMIC DNA]</scope>
    <source>
        <strain evidence="12 13">DSM 23802</strain>
    </source>
</reference>
<dbReference type="EMBL" id="SMAB01000006">
    <property type="protein sequence ID" value="TCS83216.1"/>
    <property type="molecule type" value="Genomic_DNA"/>
</dbReference>
<dbReference type="InterPro" id="IPR011527">
    <property type="entry name" value="ABC1_TM_dom"/>
</dbReference>
<keyword evidence="7 9" id="KW-1133">Transmembrane helix</keyword>
<protein>
    <submittedName>
        <fullName evidence="12">ATP-binding cassette subfamily B protein</fullName>
    </submittedName>
</protein>
<evidence type="ECO:0000259" key="10">
    <source>
        <dbReference type="PROSITE" id="PS50893"/>
    </source>
</evidence>
<dbReference type="Gene3D" id="3.40.50.300">
    <property type="entry name" value="P-loop containing nucleotide triphosphate hydrolases"/>
    <property type="match status" value="1"/>
</dbReference>
<keyword evidence="8 9" id="KW-0472">Membrane</keyword>
<keyword evidence="3" id="KW-1003">Cell membrane</keyword>
<dbReference type="OrthoDB" id="9770415at2"/>
<evidence type="ECO:0000256" key="6">
    <source>
        <dbReference type="ARBA" id="ARBA00022840"/>
    </source>
</evidence>
<keyword evidence="4 9" id="KW-0812">Transmembrane</keyword>
<keyword evidence="5" id="KW-0547">Nucleotide-binding</keyword>
<dbReference type="GO" id="GO:0015421">
    <property type="term" value="F:ABC-type oligopeptide transporter activity"/>
    <property type="evidence" value="ECO:0007669"/>
    <property type="project" value="TreeGrafter"/>
</dbReference>
<evidence type="ECO:0000256" key="4">
    <source>
        <dbReference type="ARBA" id="ARBA00022692"/>
    </source>
</evidence>
<evidence type="ECO:0000256" key="5">
    <source>
        <dbReference type="ARBA" id="ARBA00022741"/>
    </source>
</evidence>
<dbReference type="PROSITE" id="PS50893">
    <property type="entry name" value="ABC_TRANSPORTER_2"/>
    <property type="match status" value="1"/>
</dbReference>
<feature type="transmembrane region" description="Helical" evidence="9">
    <location>
        <begin position="56"/>
        <end position="77"/>
    </location>
</feature>
<dbReference type="InterPro" id="IPR036640">
    <property type="entry name" value="ABC1_TM_sf"/>
</dbReference>
<evidence type="ECO:0000313" key="13">
    <source>
        <dbReference type="Proteomes" id="UP000295788"/>
    </source>
</evidence>
<feature type="domain" description="ABC transmembrane type-1" evidence="11">
    <location>
        <begin position="19"/>
        <end position="303"/>
    </location>
</feature>
<keyword evidence="13" id="KW-1185">Reference proteome</keyword>
<evidence type="ECO:0000256" key="1">
    <source>
        <dbReference type="ARBA" id="ARBA00004651"/>
    </source>
</evidence>
<dbReference type="SUPFAM" id="SSF90123">
    <property type="entry name" value="ABC transporter transmembrane region"/>
    <property type="match status" value="1"/>
</dbReference>
<evidence type="ECO:0000259" key="11">
    <source>
        <dbReference type="PROSITE" id="PS50929"/>
    </source>
</evidence>
<evidence type="ECO:0000256" key="2">
    <source>
        <dbReference type="ARBA" id="ARBA00022448"/>
    </source>
</evidence>
<dbReference type="Pfam" id="PF00005">
    <property type="entry name" value="ABC_tran"/>
    <property type="match status" value="1"/>
</dbReference>
<dbReference type="InterPro" id="IPR003593">
    <property type="entry name" value="AAA+_ATPase"/>
</dbReference>
<feature type="domain" description="ABC transporter" evidence="10">
    <location>
        <begin position="339"/>
        <end position="574"/>
    </location>
</feature>
<feature type="transmembrane region" description="Helical" evidence="9">
    <location>
        <begin position="160"/>
        <end position="178"/>
    </location>
</feature>
<feature type="transmembrane region" description="Helical" evidence="9">
    <location>
        <begin position="134"/>
        <end position="154"/>
    </location>
</feature>
<dbReference type="PANTHER" id="PTHR43394:SF1">
    <property type="entry name" value="ATP-BINDING CASSETTE SUB-FAMILY B MEMBER 10, MITOCHONDRIAL"/>
    <property type="match status" value="1"/>
</dbReference>
<gene>
    <name evidence="12" type="ORF">EDD72_106145</name>
</gene>
<dbReference type="PROSITE" id="PS50929">
    <property type="entry name" value="ABC_TM1F"/>
    <property type="match status" value="1"/>
</dbReference>
<dbReference type="PANTHER" id="PTHR43394">
    <property type="entry name" value="ATP-DEPENDENT PERMEASE MDL1, MITOCHONDRIAL"/>
    <property type="match status" value="1"/>
</dbReference>
<dbReference type="Gene3D" id="1.20.1560.10">
    <property type="entry name" value="ABC transporter type 1, transmembrane domain"/>
    <property type="match status" value="1"/>
</dbReference>
<dbReference type="GO" id="GO:0005886">
    <property type="term" value="C:plasma membrane"/>
    <property type="evidence" value="ECO:0007669"/>
    <property type="project" value="UniProtKB-SubCell"/>
</dbReference>
<accession>A0A4R3KIE5</accession>
<dbReference type="FunFam" id="1.20.1560.10:FF:000011">
    <property type="entry name" value="Multidrug ABC transporter ATP-binding protein"/>
    <property type="match status" value="1"/>
</dbReference>
<feature type="transmembrane region" description="Helical" evidence="9">
    <location>
        <begin position="280"/>
        <end position="301"/>
    </location>
</feature>
<keyword evidence="2" id="KW-0813">Transport</keyword>
<dbReference type="GO" id="GO:0016887">
    <property type="term" value="F:ATP hydrolysis activity"/>
    <property type="evidence" value="ECO:0007669"/>
    <property type="project" value="InterPro"/>
</dbReference>
<evidence type="ECO:0000313" key="12">
    <source>
        <dbReference type="EMBL" id="TCS83216.1"/>
    </source>
</evidence>